<evidence type="ECO:0000259" key="15">
    <source>
        <dbReference type="SMART" id="SM00478"/>
    </source>
</evidence>
<evidence type="ECO:0000256" key="8">
    <source>
        <dbReference type="ARBA" id="ARBA00022763"/>
    </source>
</evidence>
<dbReference type="Gene3D" id="3.90.79.10">
    <property type="entry name" value="Nucleoside Triphosphate Pyrophosphohydrolase"/>
    <property type="match status" value="1"/>
</dbReference>
<dbReference type="Gene3D" id="1.10.340.30">
    <property type="entry name" value="Hypothetical protein, domain 2"/>
    <property type="match status" value="1"/>
</dbReference>
<organism evidence="16 17">
    <name type="scientific">Phocaeicola plebeius</name>
    <dbReference type="NCBI Taxonomy" id="310297"/>
    <lineage>
        <taxon>Bacteria</taxon>
        <taxon>Pseudomonadati</taxon>
        <taxon>Bacteroidota</taxon>
        <taxon>Bacteroidia</taxon>
        <taxon>Bacteroidales</taxon>
        <taxon>Bacteroidaceae</taxon>
        <taxon>Phocaeicola</taxon>
    </lineage>
</organism>
<dbReference type="InterPro" id="IPR005760">
    <property type="entry name" value="A/G_AdeGlyc_MutY"/>
</dbReference>
<evidence type="ECO:0000256" key="2">
    <source>
        <dbReference type="ARBA" id="ARBA00002933"/>
    </source>
</evidence>
<name>A0A415T7K8_9BACT</name>
<keyword evidence="8 14" id="KW-0227">DNA damage</keyword>
<evidence type="ECO:0000256" key="5">
    <source>
        <dbReference type="ARBA" id="ARBA00022023"/>
    </source>
</evidence>
<reference evidence="16 17" key="1">
    <citation type="submission" date="2018-08" db="EMBL/GenBank/DDBJ databases">
        <title>A genome reference for cultivated species of the human gut microbiota.</title>
        <authorList>
            <person name="Zou Y."/>
            <person name="Xue W."/>
            <person name="Luo G."/>
        </authorList>
    </citation>
    <scope>NUCLEOTIDE SEQUENCE [LARGE SCALE GENOMIC DNA]</scope>
    <source>
        <strain evidence="16 17">AF31-28B-AC</strain>
    </source>
</reference>
<keyword evidence="12" id="KW-0234">DNA repair</keyword>
<dbReference type="NCBIfam" id="TIGR01084">
    <property type="entry name" value="mutY"/>
    <property type="match status" value="1"/>
</dbReference>
<sequence length="365" mass="42512">MYYFCSQIIDWMNLFATTIIDWYKENKRDLPWRDTKDPYKIWISEIILQQTRVVQGYDYYCRFMEHFPDVEILAKASEDEVMKCWQGLGYYSRARNLHAAARTIAEKGAFPVRYEDVRALKGVGDYTAAAICSFAYDMSYAVVDGNVYRVLSRWLGVEEPIDTGAGKKLYASLADEMMDKSRPALYNQAIMDFGALQCVPSSPSCLFCPLSDSCVALQKNLVDKLPWKSRKTKVLDRYFSYIYVRAGVHTFIKRREAGDIWQNLYEFPLIETEQEVGEEEIFSLPAFRELVGNRSIRMFRVVSPEVKHVLSHRVIHARCYEVELEEEDAVLSGFQRVLIDDLHKFPVSRLISRFFSLLLKPNYKK</sequence>
<dbReference type="EC" id="3.2.2.31" evidence="4 14"/>
<dbReference type="SMART" id="SM00478">
    <property type="entry name" value="ENDO3c"/>
    <property type="match status" value="1"/>
</dbReference>
<dbReference type="GO" id="GO:0051539">
    <property type="term" value="F:4 iron, 4 sulfur cluster binding"/>
    <property type="evidence" value="ECO:0007669"/>
    <property type="project" value="UniProtKB-UniRule"/>
</dbReference>
<feature type="domain" description="HhH-GPD" evidence="15">
    <location>
        <begin position="47"/>
        <end position="196"/>
    </location>
</feature>
<keyword evidence="9" id="KW-0378">Hydrolase</keyword>
<evidence type="ECO:0000256" key="7">
    <source>
        <dbReference type="ARBA" id="ARBA00022723"/>
    </source>
</evidence>
<dbReference type="GO" id="GO:0032357">
    <property type="term" value="F:oxidized purine DNA binding"/>
    <property type="evidence" value="ECO:0007669"/>
    <property type="project" value="TreeGrafter"/>
</dbReference>
<dbReference type="GO" id="GO:0006284">
    <property type="term" value="P:base-excision repair"/>
    <property type="evidence" value="ECO:0007669"/>
    <property type="project" value="UniProtKB-UniRule"/>
</dbReference>
<dbReference type="CDD" id="cd03431">
    <property type="entry name" value="NUDIX_DNA_Glycosylase_C-MutY"/>
    <property type="match status" value="1"/>
</dbReference>
<evidence type="ECO:0000256" key="9">
    <source>
        <dbReference type="ARBA" id="ARBA00022801"/>
    </source>
</evidence>
<dbReference type="GO" id="GO:0000701">
    <property type="term" value="F:purine-specific mismatch base pair DNA N-glycosylase activity"/>
    <property type="evidence" value="ECO:0007669"/>
    <property type="project" value="UniProtKB-EC"/>
</dbReference>
<evidence type="ECO:0000256" key="4">
    <source>
        <dbReference type="ARBA" id="ARBA00012045"/>
    </source>
</evidence>
<comment type="catalytic activity">
    <reaction evidence="1 14">
        <text>Hydrolyzes free adenine bases from 7,8-dihydro-8-oxoguanine:adenine mismatched double-stranded DNA, leaving an apurinic site.</text>
        <dbReference type="EC" id="3.2.2.31"/>
    </reaction>
</comment>
<evidence type="ECO:0000256" key="14">
    <source>
        <dbReference type="RuleBase" id="RU365096"/>
    </source>
</evidence>
<dbReference type="GO" id="GO:0006298">
    <property type="term" value="P:mismatch repair"/>
    <property type="evidence" value="ECO:0007669"/>
    <property type="project" value="TreeGrafter"/>
</dbReference>
<dbReference type="GO" id="GO:0034039">
    <property type="term" value="F:8-oxo-7,8-dihydroguanine DNA N-glycosylase activity"/>
    <property type="evidence" value="ECO:0007669"/>
    <property type="project" value="TreeGrafter"/>
</dbReference>
<evidence type="ECO:0000256" key="6">
    <source>
        <dbReference type="ARBA" id="ARBA00022485"/>
    </source>
</evidence>
<comment type="cofactor">
    <cofactor evidence="14">
        <name>[4Fe-4S] cluster</name>
        <dbReference type="ChEBI" id="CHEBI:49883"/>
    </cofactor>
    <text evidence="14">Binds 1 [4Fe-4S] cluster.</text>
</comment>
<dbReference type="SUPFAM" id="SSF55811">
    <property type="entry name" value="Nudix"/>
    <property type="match status" value="1"/>
</dbReference>
<evidence type="ECO:0000256" key="10">
    <source>
        <dbReference type="ARBA" id="ARBA00023004"/>
    </source>
</evidence>
<dbReference type="InterPro" id="IPR015797">
    <property type="entry name" value="NUDIX_hydrolase-like_dom_sf"/>
</dbReference>
<evidence type="ECO:0000256" key="12">
    <source>
        <dbReference type="ARBA" id="ARBA00023204"/>
    </source>
</evidence>
<keyword evidence="11" id="KW-0411">Iron-sulfur</keyword>
<dbReference type="InterPro" id="IPR023170">
    <property type="entry name" value="HhH_base_excis_C"/>
</dbReference>
<dbReference type="InterPro" id="IPR011257">
    <property type="entry name" value="DNA_glycosylase"/>
</dbReference>
<dbReference type="PANTHER" id="PTHR42944:SF1">
    <property type="entry name" value="ADENINE DNA GLYCOSYLASE"/>
    <property type="match status" value="1"/>
</dbReference>
<dbReference type="FunFam" id="1.10.340.30:FF:000002">
    <property type="entry name" value="Adenine DNA glycosylase"/>
    <property type="match status" value="1"/>
</dbReference>
<evidence type="ECO:0000313" key="17">
    <source>
        <dbReference type="Proteomes" id="UP000285109"/>
    </source>
</evidence>
<comment type="caution">
    <text evidence="16">The sequence shown here is derived from an EMBL/GenBank/DDBJ whole genome shotgun (WGS) entry which is preliminary data.</text>
</comment>
<keyword evidence="10 14" id="KW-0408">Iron</keyword>
<dbReference type="Gene3D" id="1.10.1670.10">
    <property type="entry name" value="Helix-hairpin-Helix base-excision DNA repair enzymes (C-terminal)"/>
    <property type="match status" value="1"/>
</dbReference>
<dbReference type="Pfam" id="PF00730">
    <property type="entry name" value="HhH-GPD"/>
    <property type="match status" value="1"/>
</dbReference>
<dbReference type="AlphaFoldDB" id="A0A415T7K8"/>
<protein>
    <recommendedName>
        <fullName evidence="5 14">Adenine DNA glycosylase</fullName>
        <ecNumber evidence="4 14">3.2.2.31</ecNumber>
    </recommendedName>
</protein>
<keyword evidence="6" id="KW-0004">4Fe-4S</keyword>
<dbReference type="GO" id="GO:0035485">
    <property type="term" value="F:adenine/guanine mispair binding"/>
    <property type="evidence" value="ECO:0007669"/>
    <property type="project" value="TreeGrafter"/>
</dbReference>
<dbReference type="InterPro" id="IPR044298">
    <property type="entry name" value="MIG/MutY"/>
</dbReference>
<evidence type="ECO:0000313" key="16">
    <source>
        <dbReference type="EMBL" id="RHM97068.1"/>
    </source>
</evidence>
<evidence type="ECO:0000256" key="11">
    <source>
        <dbReference type="ARBA" id="ARBA00023014"/>
    </source>
</evidence>
<dbReference type="GO" id="GO:0046872">
    <property type="term" value="F:metal ion binding"/>
    <property type="evidence" value="ECO:0007669"/>
    <property type="project" value="UniProtKB-UniRule"/>
</dbReference>
<accession>A0A415T7K8</accession>
<dbReference type="PANTHER" id="PTHR42944">
    <property type="entry name" value="ADENINE DNA GLYCOSYLASE"/>
    <property type="match status" value="1"/>
</dbReference>
<evidence type="ECO:0000256" key="1">
    <source>
        <dbReference type="ARBA" id="ARBA00000843"/>
    </source>
</evidence>
<dbReference type="SUPFAM" id="SSF48150">
    <property type="entry name" value="DNA-glycosylase"/>
    <property type="match status" value="1"/>
</dbReference>
<keyword evidence="13 14" id="KW-0326">Glycosidase</keyword>
<dbReference type="Proteomes" id="UP000285109">
    <property type="component" value="Unassembled WGS sequence"/>
</dbReference>
<keyword evidence="7" id="KW-0479">Metal-binding</keyword>
<dbReference type="CDD" id="cd00056">
    <property type="entry name" value="ENDO3c"/>
    <property type="match status" value="1"/>
</dbReference>
<evidence type="ECO:0000256" key="3">
    <source>
        <dbReference type="ARBA" id="ARBA00008343"/>
    </source>
</evidence>
<dbReference type="Pfam" id="PF14815">
    <property type="entry name" value="NUDIX_4"/>
    <property type="match status" value="1"/>
</dbReference>
<comment type="function">
    <text evidence="2">Adenine glycosylase active on G-A mispairs. MutY also corrects error-prone DNA synthesis past GO lesions which are due to the oxidatively damaged form of guanine: 7,8-dihydro-8-oxoguanine (8-oxo-dGTP).</text>
</comment>
<proteinExistence type="inferred from homology"/>
<dbReference type="InterPro" id="IPR029119">
    <property type="entry name" value="MutY_C"/>
</dbReference>
<gene>
    <name evidence="16" type="primary">mutY</name>
    <name evidence="16" type="ORF">DWZ34_08100</name>
</gene>
<dbReference type="EMBL" id="QRQK01000013">
    <property type="protein sequence ID" value="RHM97068.1"/>
    <property type="molecule type" value="Genomic_DNA"/>
</dbReference>
<evidence type="ECO:0000256" key="13">
    <source>
        <dbReference type="ARBA" id="ARBA00023295"/>
    </source>
</evidence>
<dbReference type="InterPro" id="IPR003265">
    <property type="entry name" value="HhH-GPD_domain"/>
</dbReference>
<comment type="similarity">
    <text evidence="3 14">Belongs to the Nth/MutY family.</text>
</comment>